<name>A0A0F6Z5B8_9CORY</name>
<dbReference type="RefSeq" id="WP_003863647.1">
    <property type="nucleotide sequence ID" value="NZ_CP011309.1"/>
</dbReference>
<protein>
    <submittedName>
        <fullName evidence="1">Uncharacterized protein</fullName>
    </submittedName>
</protein>
<dbReference type="EMBL" id="CP011309">
    <property type="protein sequence ID" value="AKF27015.1"/>
    <property type="molecule type" value="Genomic_DNA"/>
</dbReference>
<dbReference type="PATRIC" id="fig|92706.3.peg.1104"/>
<proteinExistence type="predicted"/>
<keyword evidence="2" id="KW-1185">Reference proteome</keyword>
<accession>A0A0F6Z5B8</accession>
<dbReference type="Proteomes" id="UP000034037">
    <property type="component" value="Chromosome"/>
</dbReference>
<organism evidence="1 2">
    <name type="scientific">[Brevibacterium] flavum</name>
    <dbReference type="NCBI Taxonomy" id="92706"/>
    <lineage>
        <taxon>Bacteria</taxon>
        <taxon>Bacillati</taxon>
        <taxon>Actinomycetota</taxon>
        <taxon>Actinomycetes</taxon>
        <taxon>Mycobacteriales</taxon>
        <taxon>Corynebacteriaceae</taxon>
        <taxon>Corynebacterium</taxon>
    </lineage>
</organism>
<dbReference type="AlphaFoldDB" id="A0A0F6Z5B8"/>
<evidence type="ECO:0000313" key="2">
    <source>
        <dbReference type="Proteomes" id="UP000034037"/>
    </source>
</evidence>
<reference evidence="1 2" key="1">
    <citation type="submission" date="2015-04" db="EMBL/GenBank/DDBJ databases">
        <title>Complete Genome Sequence of Brevibacterium flavum ATCC 15168.</title>
        <authorList>
            <person name="Ahn J."/>
            <person name="Park G."/>
            <person name="Jeon W."/>
            <person name="Jang Y."/>
            <person name="Jang M."/>
            <person name="Lee H."/>
            <person name="Lee H."/>
        </authorList>
    </citation>
    <scope>NUCLEOTIDE SEQUENCE [LARGE SCALE GENOMIC DNA]</scope>
    <source>
        <strain evidence="1 2">ATCC 15168</strain>
    </source>
</reference>
<evidence type="ECO:0000313" key="1">
    <source>
        <dbReference type="EMBL" id="AKF27015.1"/>
    </source>
</evidence>
<sequence length="189" mass="20501">MITRIYPYTMPTNTDPWAGLLINAGNRIRLDAEGLNILAQHLRDVGFIHNGDQETLHPITLAVGITTPDATINISPGDTINWKIPGAETSSTWIDGDAPTTLEIKDGHLQGQCSILGEWRFTIVVGPKIMYQSTYAGSPLEPGEWVPITQPRTDTPNTHNPTTINLTGLTPDELDNVIAAAQQAKATNP</sequence>
<gene>
    <name evidence="1" type="ORF">YH66_05320</name>
</gene>
<dbReference type="HOGENOM" id="CLU_1432050_0_0_11"/>